<keyword evidence="2" id="KW-1133">Transmembrane helix</keyword>
<keyword evidence="2" id="KW-0812">Transmembrane</keyword>
<feature type="chain" id="PRO_5042206978" evidence="3">
    <location>
        <begin position="22"/>
        <end position="92"/>
    </location>
</feature>
<accession>A0AAD7UA47</accession>
<feature type="transmembrane region" description="Helical" evidence="2">
    <location>
        <begin position="72"/>
        <end position="90"/>
    </location>
</feature>
<protein>
    <submittedName>
        <fullName evidence="4">Uncharacterized protein</fullName>
    </submittedName>
</protein>
<keyword evidence="3" id="KW-0732">Signal</keyword>
<dbReference type="Proteomes" id="UP001230188">
    <property type="component" value="Unassembled WGS sequence"/>
</dbReference>
<name>A0AAD7UA47_9STRA</name>
<dbReference type="EMBL" id="JAQMWT010000453">
    <property type="protein sequence ID" value="KAJ8601101.1"/>
    <property type="molecule type" value="Genomic_DNA"/>
</dbReference>
<evidence type="ECO:0000256" key="2">
    <source>
        <dbReference type="SAM" id="Phobius"/>
    </source>
</evidence>
<dbReference type="AlphaFoldDB" id="A0AAD7UA47"/>
<keyword evidence="5" id="KW-1185">Reference proteome</keyword>
<feature type="region of interest" description="Disordered" evidence="1">
    <location>
        <begin position="37"/>
        <end position="56"/>
    </location>
</feature>
<gene>
    <name evidence="4" type="ORF">CTAYLR_007825</name>
</gene>
<comment type="caution">
    <text evidence="4">The sequence shown here is derived from an EMBL/GenBank/DDBJ whole genome shotgun (WGS) entry which is preliminary data.</text>
</comment>
<evidence type="ECO:0000256" key="1">
    <source>
        <dbReference type="SAM" id="MobiDB-lite"/>
    </source>
</evidence>
<feature type="signal peptide" evidence="3">
    <location>
        <begin position="1"/>
        <end position="21"/>
    </location>
</feature>
<sequence>MPSLLRLVATTTILVVVGTHALVPSPTRHLARRKFTFPAAEDKPREPPKQQQVPEQPDYDVEPFFADLQSPVTLTVIGFGLIAFNFFVLANL</sequence>
<evidence type="ECO:0000313" key="5">
    <source>
        <dbReference type="Proteomes" id="UP001230188"/>
    </source>
</evidence>
<organism evidence="4 5">
    <name type="scientific">Chrysophaeum taylorii</name>
    <dbReference type="NCBI Taxonomy" id="2483200"/>
    <lineage>
        <taxon>Eukaryota</taxon>
        <taxon>Sar</taxon>
        <taxon>Stramenopiles</taxon>
        <taxon>Ochrophyta</taxon>
        <taxon>Pelagophyceae</taxon>
        <taxon>Pelagomonadales</taxon>
        <taxon>Pelagomonadaceae</taxon>
        <taxon>Chrysophaeum</taxon>
    </lineage>
</organism>
<evidence type="ECO:0000256" key="3">
    <source>
        <dbReference type="SAM" id="SignalP"/>
    </source>
</evidence>
<keyword evidence="2" id="KW-0472">Membrane</keyword>
<proteinExistence type="predicted"/>
<evidence type="ECO:0000313" key="4">
    <source>
        <dbReference type="EMBL" id="KAJ8601101.1"/>
    </source>
</evidence>
<reference evidence="4" key="1">
    <citation type="submission" date="2023-01" db="EMBL/GenBank/DDBJ databases">
        <title>Metagenome sequencing of chrysophaentin producing Chrysophaeum taylorii.</title>
        <authorList>
            <person name="Davison J."/>
            <person name="Bewley C."/>
        </authorList>
    </citation>
    <scope>NUCLEOTIDE SEQUENCE</scope>
    <source>
        <strain evidence="4">NIES-1699</strain>
    </source>
</reference>